<evidence type="ECO:0000313" key="2">
    <source>
        <dbReference type="Proteomes" id="UP000240708"/>
    </source>
</evidence>
<name>A0A2P8EAC1_9BACT</name>
<accession>A0A2P8EAC1</accession>
<dbReference type="InterPro" id="IPR014985">
    <property type="entry name" value="WbqC"/>
</dbReference>
<reference evidence="1 2" key="1">
    <citation type="submission" date="2018-03" db="EMBL/GenBank/DDBJ databases">
        <title>Genomic Encyclopedia of Archaeal and Bacterial Type Strains, Phase II (KMG-II): from individual species to whole genera.</title>
        <authorList>
            <person name="Goeker M."/>
        </authorList>
    </citation>
    <scope>NUCLEOTIDE SEQUENCE [LARGE SCALE GENOMIC DNA]</scope>
    <source>
        <strain evidence="1 2">DSM 28057</strain>
    </source>
</reference>
<dbReference type="EMBL" id="PYGF01000002">
    <property type="protein sequence ID" value="PSL06394.1"/>
    <property type="molecule type" value="Genomic_DNA"/>
</dbReference>
<sequence length="205" mass="23434">MSILTELFYLPTLEFFTAVLGHEEICVDGGENYQKQSYRNRTSILLANKVEVLSVPVLGGNKGLPYREVKIDYGQKWKNVHLRGIQSGYGKAPFFEYFYPYFEKVYQKNLAFLFDLNLELLTVCLNLLQLDVKLSVMGNIGQKTSENDIRGLINAKKGFESRSFYQSHTYSQLFGVNFAPNLSVIDLLFCEGPASKNILWTSQKK</sequence>
<dbReference type="RefSeq" id="WP_106566329.1">
    <property type="nucleotide sequence ID" value="NZ_JAUVYL010000055.1"/>
</dbReference>
<protein>
    <submittedName>
        <fullName evidence="1">WbqC-like protein</fullName>
    </submittedName>
</protein>
<dbReference type="AlphaFoldDB" id="A0A2P8EAC1"/>
<organism evidence="1 2">
    <name type="scientific">Cecembia rubra</name>
    <dbReference type="NCBI Taxonomy" id="1485585"/>
    <lineage>
        <taxon>Bacteria</taxon>
        <taxon>Pseudomonadati</taxon>
        <taxon>Bacteroidota</taxon>
        <taxon>Cytophagia</taxon>
        <taxon>Cytophagales</taxon>
        <taxon>Cyclobacteriaceae</taxon>
        <taxon>Cecembia</taxon>
    </lineage>
</organism>
<comment type="caution">
    <text evidence="1">The sequence shown here is derived from an EMBL/GenBank/DDBJ whole genome shotgun (WGS) entry which is preliminary data.</text>
</comment>
<evidence type="ECO:0000313" key="1">
    <source>
        <dbReference type="EMBL" id="PSL06394.1"/>
    </source>
</evidence>
<proteinExistence type="predicted"/>
<gene>
    <name evidence="1" type="ORF">CLV48_102210</name>
</gene>
<keyword evidence="2" id="KW-1185">Reference proteome</keyword>
<dbReference type="Proteomes" id="UP000240708">
    <property type="component" value="Unassembled WGS sequence"/>
</dbReference>
<dbReference type="Pfam" id="PF08889">
    <property type="entry name" value="WbqC"/>
    <property type="match status" value="2"/>
</dbReference>
<dbReference type="OrthoDB" id="1523452at2"/>